<evidence type="ECO:0000259" key="17">
    <source>
        <dbReference type="PROSITE" id="PS50886"/>
    </source>
</evidence>
<keyword evidence="21" id="KW-1185">Reference proteome</keyword>
<dbReference type="SMART" id="SM00896">
    <property type="entry name" value="FDX-ACB"/>
    <property type="match status" value="1"/>
</dbReference>
<dbReference type="Proteomes" id="UP000587991">
    <property type="component" value="Unassembled WGS sequence"/>
</dbReference>
<dbReference type="CDD" id="cd00769">
    <property type="entry name" value="PheRS_beta_core"/>
    <property type="match status" value="1"/>
</dbReference>
<feature type="binding site" evidence="15">
    <location>
        <position position="469"/>
    </location>
    <ligand>
        <name>Mg(2+)</name>
        <dbReference type="ChEBI" id="CHEBI:18420"/>
        <note>shared with alpha subunit</note>
    </ligand>
</feature>
<dbReference type="FunFam" id="2.40.50.140:FF:000045">
    <property type="entry name" value="Phenylalanine--tRNA ligase beta subunit"/>
    <property type="match status" value="1"/>
</dbReference>
<dbReference type="Pfam" id="PF01588">
    <property type="entry name" value="tRNA_bind"/>
    <property type="match status" value="1"/>
</dbReference>
<dbReference type="FunFam" id="3.30.70.380:FF:000001">
    <property type="entry name" value="Phenylalanine--tRNA ligase beta subunit"/>
    <property type="match status" value="1"/>
</dbReference>
<comment type="subunit">
    <text evidence="3 15">Tetramer of two alpha and two beta subunits.</text>
</comment>
<dbReference type="Pfam" id="PF17759">
    <property type="entry name" value="tRNA_synthFbeta"/>
    <property type="match status" value="1"/>
</dbReference>
<feature type="domain" description="TRNA-binding" evidence="17">
    <location>
        <begin position="39"/>
        <end position="152"/>
    </location>
</feature>
<evidence type="ECO:0000256" key="2">
    <source>
        <dbReference type="ARBA" id="ARBA00008653"/>
    </source>
</evidence>
<dbReference type="FunFam" id="3.30.930.10:FF:000022">
    <property type="entry name" value="Phenylalanine--tRNA ligase beta subunit"/>
    <property type="match status" value="1"/>
</dbReference>
<dbReference type="InterPro" id="IPR036690">
    <property type="entry name" value="Fdx_antiC-bd_sf"/>
</dbReference>
<dbReference type="AlphaFoldDB" id="A0A847S8W8"/>
<dbReference type="SUPFAM" id="SSF54991">
    <property type="entry name" value="Anticodon-binding domain of PheRS"/>
    <property type="match status" value="1"/>
</dbReference>
<dbReference type="InterPro" id="IPR005121">
    <property type="entry name" value="Fdx_antiC-bd"/>
</dbReference>
<feature type="binding site" evidence="15">
    <location>
        <position position="466"/>
    </location>
    <ligand>
        <name>Mg(2+)</name>
        <dbReference type="ChEBI" id="CHEBI:18420"/>
        <note>shared with alpha subunit</note>
    </ligand>
</feature>
<sequence>MQFSEQWLRTLVNPALTTEQLTHLLTMAGLEVEDCDPVGVPFSKVVVGHILSTERHPNADRLNVCSVDVGGETLQIVCGAPNARAGIKIPCALVGAALPGESADKPFVIAPVKMRGVESFGMLCSARELRLSEDHGGLLELPEDSPVGADVYQLLQLDDQKITIKLTPNRADCLSLLGVAREVSALTDTPLQMPAMLPVSPQSDATFPARISSPAGCGRFGGRVIRNVDAKAQTPAWMVQRLERVGLRSISALVDVTNYVMLELGQPLHVYDLDRLQGSIDVRFGRAGEQLKLLNEQTVTVDESVLLIADDSGPIGLAGIMGGQSTKAELHTRHIYLEAAFFFPAAIAGRARRYNFSSDASHRFERGVDFDGTARAMERASQLIVEICGGEPGPVQWQVAELPARPPVSMRTVRARKLIGVDIDDDTMQQIFRRLGLPCQRSEEGGEMRLVVTPPSYRFDLEIEEDLVEEVARVYGFERIPARPPKVPANMRIATEATRSLHQLRVLLADVDYQEVINYSFVERAWERDFAGNDNAIALKNPIASHLEVMRSSLIGGLVSTLRYNLNRKAARVRLFELGKVFLRDASVQNGPLTVAGYAQPMRVAALAWGSALPEQWADSGRAVDFFDVKADMEQLLQASGTVRCIKDSHPALHPGRSARVQLNGQDIGWIGELHPQWVQAYDLPSAPVVFELEASPVLQVPLPDYQDISSLPAVRRDLALVVDQQLPAQQLVDDLRASAPALVTEISLFDVYAGKGIESGKKSLALRVMLHNTLKTLTDEEIEGAIATLLAEASRQHGAQLRN</sequence>
<dbReference type="Gene3D" id="3.30.56.10">
    <property type="match status" value="2"/>
</dbReference>
<evidence type="ECO:0000256" key="1">
    <source>
        <dbReference type="ARBA" id="ARBA00004496"/>
    </source>
</evidence>
<dbReference type="GO" id="GO:0005524">
    <property type="term" value="F:ATP binding"/>
    <property type="evidence" value="ECO:0007669"/>
    <property type="project" value="UniProtKB-UniRule"/>
</dbReference>
<proteinExistence type="inferred from homology"/>
<evidence type="ECO:0000256" key="10">
    <source>
        <dbReference type="ARBA" id="ARBA00022842"/>
    </source>
</evidence>
<dbReference type="NCBIfam" id="NF045760">
    <property type="entry name" value="YtpR"/>
    <property type="match status" value="1"/>
</dbReference>
<evidence type="ECO:0000259" key="18">
    <source>
        <dbReference type="PROSITE" id="PS51447"/>
    </source>
</evidence>
<dbReference type="Pfam" id="PF03483">
    <property type="entry name" value="B3_4"/>
    <property type="match status" value="1"/>
</dbReference>
<dbReference type="SUPFAM" id="SSF56037">
    <property type="entry name" value="PheT/TilS domain"/>
    <property type="match status" value="1"/>
</dbReference>
<reference evidence="20 21" key="1">
    <citation type="submission" date="2020-04" db="EMBL/GenBank/DDBJ databases">
        <title>Draft genome of Leeia sp. IMCC25680.</title>
        <authorList>
            <person name="Song J."/>
            <person name="Cho J.-C."/>
        </authorList>
    </citation>
    <scope>NUCLEOTIDE SEQUENCE [LARGE SCALE GENOMIC DNA]</scope>
    <source>
        <strain evidence="20 21">IMCC25680</strain>
    </source>
</reference>
<evidence type="ECO:0000256" key="4">
    <source>
        <dbReference type="ARBA" id="ARBA00022490"/>
    </source>
</evidence>
<feature type="domain" description="B5" evidence="19">
    <location>
        <begin position="403"/>
        <end position="482"/>
    </location>
</feature>
<feature type="binding site" evidence="15">
    <location>
        <position position="460"/>
    </location>
    <ligand>
        <name>Mg(2+)</name>
        <dbReference type="ChEBI" id="CHEBI:18420"/>
        <note>shared with alpha subunit</note>
    </ligand>
</feature>
<dbReference type="InterPro" id="IPR045864">
    <property type="entry name" value="aa-tRNA-synth_II/BPL/LPL"/>
</dbReference>
<dbReference type="InterPro" id="IPR005146">
    <property type="entry name" value="B3/B4_tRNA-bd"/>
</dbReference>
<evidence type="ECO:0000256" key="5">
    <source>
        <dbReference type="ARBA" id="ARBA00022555"/>
    </source>
</evidence>
<evidence type="ECO:0000256" key="12">
    <source>
        <dbReference type="ARBA" id="ARBA00022917"/>
    </source>
</evidence>
<keyword evidence="13 15" id="KW-0030">Aminoacyl-tRNA synthetase</keyword>
<evidence type="ECO:0000256" key="3">
    <source>
        <dbReference type="ARBA" id="ARBA00011209"/>
    </source>
</evidence>
<evidence type="ECO:0000256" key="8">
    <source>
        <dbReference type="ARBA" id="ARBA00022741"/>
    </source>
</evidence>
<evidence type="ECO:0000256" key="15">
    <source>
        <dbReference type="HAMAP-Rule" id="MF_00283"/>
    </source>
</evidence>
<keyword evidence="5 16" id="KW-0820">tRNA-binding</keyword>
<keyword evidence="12 15" id="KW-0648">Protein biosynthesis</keyword>
<evidence type="ECO:0000256" key="16">
    <source>
        <dbReference type="PROSITE-ProRule" id="PRU00209"/>
    </source>
</evidence>
<dbReference type="InterPro" id="IPR005147">
    <property type="entry name" value="tRNA_synthase_B5-dom"/>
</dbReference>
<dbReference type="InterPro" id="IPR012340">
    <property type="entry name" value="NA-bd_OB-fold"/>
</dbReference>
<dbReference type="Gene3D" id="3.30.930.10">
    <property type="entry name" value="Bira Bifunctional Protein, Domain 2"/>
    <property type="match status" value="1"/>
</dbReference>
<dbReference type="InterPro" id="IPR009061">
    <property type="entry name" value="DNA-bd_dom_put_sf"/>
</dbReference>
<dbReference type="PANTHER" id="PTHR10947">
    <property type="entry name" value="PHENYLALANYL-TRNA SYNTHETASE BETA CHAIN AND LEUCINE-RICH REPEAT-CONTAINING PROTEIN 47"/>
    <property type="match status" value="1"/>
</dbReference>
<dbReference type="Gene3D" id="3.30.70.380">
    <property type="entry name" value="Ferrodoxin-fold anticodon-binding domain"/>
    <property type="match status" value="1"/>
</dbReference>
<dbReference type="Gene3D" id="3.50.40.10">
    <property type="entry name" value="Phenylalanyl-trna Synthetase, Chain B, domain 3"/>
    <property type="match status" value="1"/>
</dbReference>
<feature type="binding site" evidence="15">
    <location>
        <position position="470"/>
    </location>
    <ligand>
        <name>Mg(2+)</name>
        <dbReference type="ChEBI" id="CHEBI:18420"/>
        <note>shared with alpha subunit</note>
    </ligand>
</feature>
<dbReference type="GO" id="GO:0000287">
    <property type="term" value="F:magnesium ion binding"/>
    <property type="evidence" value="ECO:0007669"/>
    <property type="project" value="UniProtKB-UniRule"/>
</dbReference>
<dbReference type="SMART" id="SM00873">
    <property type="entry name" value="B3_4"/>
    <property type="match status" value="1"/>
</dbReference>
<evidence type="ECO:0000313" key="21">
    <source>
        <dbReference type="Proteomes" id="UP000587991"/>
    </source>
</evidence>
<dbReference type="EC" id="6.1.1.20" evidence="15"/>
<dbReference type="SMART" id="SM00874">
    <property type="entry name" value="B5"/>
    <property type="match status" value="1"/>
</dbReference>
<dbReference type="InterPro" id="IPR004532">
    <property type="entry name" value="Phe-tRNA-ligase_IIc_bsu_bact"/>
</dbReference>
<keyword evidence="8 15" id="KW-0547">Nucleotide-binding</keyword>
<comment type="subcellular location">
    <subcellularLocation>
        <location evidence="1 15">Cytoplasm</location>
    </subcellularLocation>
</comment>
<accession>A0A847S8W8</accession>
<dbReference type="Gene3D" id="2.40.50.140">
    <property type="entry name" value="Nucleic acid-binding proteins"/>
    <property type="match status" value="1"/>
</dbReference>
<dbReference type="InterPro" id="IPR002547">
    <property type="entry name" value="tRNA-bd_dom"/>
</dbReference>
<evidence type="ECO:0000313" key="20">
    <source>
        <dbReference type="EMBL" id="NLR74046.1"/>
    </source>
</evidence>
<gene>
    <name evidence="15" type="primary">pheT</name>
    <name evidence="20" type="ORF">HF682_02625</name>
</gene>
<evidence type="ECO:0000256" key="14">
    <source>
        <dbReference type="ARBA" id="ARBA00049255"/>
    </source>
</evidence>
<comment type="catalytic activity">
    <reaction evidence="14 15">
        <text>tRNA(Phe) + L-phenylalanine + ATP = L-phenylalanyl-tRNA(Phe) + AMP + diphosphate + H(+)</text>
        <dbReference type="Rhea" id="RHEA:19413"/>
        <dbReference type="Rhea" id="RHEA-COMP:9668"/>
        <dbReference type="Rhea" id="RHEA-COMP:9699"/>
        <dbReference type="ChEBI" id="CHEBI:15378"/>
        <dbReference type="ChEBI" id="CHEBI:30616"/>
        <dbReference type="ChEBI" id="CHEBI:33019"/>
        <dbReference type="ChEBI" id="CHEBI:58095"/>
        <dbReference type="ChEBI" id="CHEBI:78442"/>
        <dbReference type="ChEBI" id="CHEBI:78531"/>
        <dbReference type="ChEBI" id="CHEBI:456215"/>
        <dbReference type="EC" id="6.1.1.20"/>
    </reaction>
</comment>
<comment type="caution">
    <text evidence="20">The sequence shown here is derived from an EMBL/GenBank/DDBJ whole genome shotgun (WGS) entry which is preliminary data.</text>
</comment>
<dbReference type="SUPFAM" id="SSF55681">
    <property type="entry name" value="Class II aaRS and biotin synthetases"/>
    <property type="match status" value="1"/>
</dbReference>
<dbReference type="GO" id="GO:0009328">
    <property type="term" value="C:phenylalanine-tRNA ligase complex"/>
    <property type="evidence" value="ECO:0007669"/>
    <property type="project" value="TreeGrafter"/>
</dbReference>
<dbReference type="RefSeq" id="WP_168875686.1">
    <property type="nucleotide sequence ID" value="NZ_JABAIM010000001.1"/>
</dbReference>
<evidence type="ECO:0000256" key="13">
    <source>
        <dbReference type="ARBA" id="ARBA00023146"/>
    </source>
</evidence>
<dbReference type="InterPro" id="IPR045060">
    <property type="entry name" value="Phe-tRNA-ligase_IIc_bsu"/>
</dbReference>
<evidence type="ECO:0000256" key="7">
    <source>
        <dbReference type="ARBA" id="ARBA00022723"/>
    </source>
</evidence>
<comment type="cofactor">
    <cofactor evidence="15">
        <name>Mg(2+)</name>
        <dbReference type="ChEBI" id="CHEBI:18420"/>
    </cofactor>
    <text evidence="15">Binds 2 magnesium ions per tetramer.</text>
</comment>
<dbReference type="NCBIfam" id="TIGR00472">
    <property type="entry name" value="pheT_bact"/>
    <property type="match status" value="1"/>
</dbReference>
<dbReference type="HAMAP" id="MF_00283">
    <property type="entry name" value="Phe_tRNA_synth_beta1"/>
    <property type="match status" value="1"/>
</dbReference>
<dbReference type="FunFam" id="3.30.56.10:FF:000002">
    <property type="entry name" value="Phenylalanine--tRNA ligase beta subunit"/>
    <property type="match status" value="1"/>
</dbReference>
<evidence type="ECO:0000256" key="9">
    <source>
        <dbReference type="ARBA" id="ARBA00022840"/>
    </source>
</evidence>
<comment type="similarity">
    <text evidence="2 15">Belongs to the phenylalanyl-tRNA synthetase beta subunit family. Type 1 subfamily.</text>
</comment>
<dbReference type="SUPFAM" id="SSF46955">
    <property type="entry name" value="Putative DNA-binding domain"/>
    <property type="match status" value="1"/>
</dbReference>
<dbReference type="PROSITE" id="PS50886">
    <property type="entry name" value="TRBD"/>
    <property type="match status" value="1"/>
</dbReference>
<keyword evidence="11 16" id="KW-0694">RNA-binding</keyword>
<dbReference type="SUPFAM" id="SSF50249">
    <property type="entry name" value="Nucleic acid-binding proteins"/>
    <property type="match status" value="1"/>
</dbReference>
<dbReference type="GO" id="GO:0006432">
    <property type="term" value="P:phenylalanyl-tRNA aminoacylation"/>
    <property type="evidence" value="ECO:0007669"/>
    <property type="project" value="UniProtKB-UniRule"/>
</dbReference>
<evidence type="ECO:0000259" key="19">
    <source>
        <dbReference type="PROSITE" id="PS51483"/>
    </source>
</evidence>
<organism evidence="20 21">
    <name type="scientific">Leeia aquatica</name>
    <dbReference type="NCBI Taxonomy" id="2725557"/>
    <lineage>
        <taxon>Bacteria</taxon>
        <taxon>Pseudomonadati</taxon>
        <taxon>Pseudomonadota</taxon>
        <taxon>Betaproteobacteria</taxon>
        <taxon>Neisseriales</taxon>
        <taxon>Leeiaceae</taxon>
        <taxon>Leeia</taxon>
    </lineage>
</organism>
<dbReference type="GO" id="GO:0000049">
    <property type="term" value="F:tRNA binding"/>
    <property type="evidence" value="ECO:0007669"/>
    <property type="project" value="UniProtKB-UniRule"/>
</dbReference>
<dbReference type="Pfam" id="PF03484">
    <property type="entry name" value="B5"/>
    <property type="match status" value="1"/>
</dbReference>
<name>A0A847S8W8_9NEIS</name>
<dbReference type="PANTHER" id="PTHR10947:SF0">
    <property type="entry name" value="PHENYLALANINE--TRNA LIGASE BETA SUBUNIT"/>
    <property type="match status" value="1"/>
</dbReference>
<keyword evidence="9 15" id="KW-0067">ATP-binding</keyword>
<dbReference type="InterPro" id="IPR033714">
    <property type="entry name" value="tRNA_bind_bactPheRS"/>
</dbReference>
<keyword evidence="6 15" id="KW-0436">Ligase</keyword>
<dbReference type="PROSITE" id="PS51483">
    <property type="entry name" value="B5"/>
    <property type="match status" value="1"/>
</dbReference>
<evidence type="ECO:0000256" key="6">
    <source>
        <dbReference type="ARBA" id="ARBA00022598"/>
    </source>
</evidence>
<feature type="domain" description="FDX-ACB" evidence="18">
    <location>
        <begin position="710"/>
        <end position="803"/>
    </location>
</feature>
<dbReference type="InterPro" id="IPR020825">
    <property type="entry name" value="Phe-tRNA_synthase-like_B3/B4"/>
</dbReference>
<dbReference type="PROSITE" id="PS51447">
    <property type="entry name" value="FDX_ACB"/>
    <property type="match status" value="1"/>
</dbReference>
<keyword evidence="7 15" id="KW-0479">Metal-binding</keyword>
<keyword evidence="10 15" id="KW-0460">Magnesium</keyword>
<protein>
    <recommendedName>
        <fullName evidence="15">Phenylalanine--tRNA ligase beta subunit</fullName>
        <ecNumber evidence="15">6.1.1.20</ecNumber>
    </recommendedName>
    <alternativeName>
        <fullName evidence="15">Phenylalanyl-tRNA synthetase beta subunit</fullName>
        <shortName evidence="15">PheRS</shortName>
    </alternativeName>
</protein>
<dbReference type="InterPro" id="IPR041616">
    <property type="entry name" value="PheRS_beta_core"/>
</dbReference>
<dbReference type="EMBL" id="JABAIM010000001">
    <property type="protein sequence ID" value="NLR74046.1"/>
    <property type="molecule type" value="Genomic_DNA"/>
</dbReference>
<dbReference type="Pfam" id="PF03147">
    <property type="entry name" value="FDX-ACB"/>
    <property type="match status" value="1"/>
</dbReference>
<keyword evidence="4 15" id="KW-0963">Cytoplasm</keyword>
<dbReference type="GO" id="GO:0004826">
    <property type="term" value="F:phenylalanine-tRNA ligase activity"/>
    <property type="evidence" value="ECO:0007669"/>
    <property type="project" value="UniProtKB-UniRule"/>
</dbReference>
<dbReference type="CDD" id="cd02796">
    <property type="entry name" value="tRNA_bind_bactPheRS"/>
    <property type="match status" value="1"/>
</dbReference>
<evidence type="ECO:0000256" key="11">
    <source>
        <dbReference type="ARBA" id="ARBA00022884"/>
    </source>
</evidence>